<organism evidence="1 2">
    <name type="scientific">Romanomermis culicivorax</name>
    <name type="common">Nematode worm</name>
    <dbReference type="NCBI Taxonomy" id="13658"/>
    <lineage>
        <taxon>Eukaryota</taxon>
        <taxon>Metazoa</taxon>
        <taxon>Ecdysozoa</taxon>
        <taxon>Nematoda</taxon>
        <taxon>Enoplea</taxon>
        <taxon>Dorylaimia</taxon>
        <taxon>Mermithida</taxon>
        <taxon>Mermithoidea</taxon>
        <taxon>Mermithidae</taxon>
        <taxon>Romanomermis</taxon>
    </lineage>
</organism>
<protein>
    <submittedName>
        <fullName evidence="2">Uncharacterized protein</fullName>
    </submittedName>
</protein>
<proteinExistence type="predicted"/>
<name>A0A915IIH7_ROMCU</name>
<reference evidence="2" key="1">
    <citation type="submission" date="2022-11" db="UniProtKB">
        <authorList>
            <consortium name="WormBaseParasite"/>
        </authorList>
    </citation>
    <scope>IDENTIFICATION</scope>
</reference>
<sequence>MAGYDIKESLIDPLAPYPFDFVFNEHFLTNVNMHQFDYKPYISNFLFGLFCFIRCLWSGMRTWDTGPTFRHMFYSLKTKDQVRWIVSVDWRNEHQIHFFNFHLGDKLIDYDEPISKQLYEKVVSYIKSEEHYNKKNESIKYTSHDYLIYPMKGSSETMQVMMKKIARRVPSIIDDDGNNGNAWTNYSFIKYFVCGTYNLYPNFWPFFGSVDKIQKSLGYAEQMLNIAGKSLYRGSDPASVCAFIHGFYFSRIEDFYDTLYLHHHKHNNIDWFYLTGYNWSPQYHHPPFTMSFISHIGQPTFVSRTTDHTTDCGLNNRNGLSGYAYISEPVDRCKLEQKSLYNNSLDYLSNIFEYAQNLTQEKLQIGELATYLNQIFDQVRPSYAKHDKTSTKFLKYFIMGTFISTEQKFYRCLVHELTDILIFKPKSKGYPIIILTLNTDYQIINLQDLELNATFAITSFLLISIEETFRKSDSYLSRSFFTRKIETKLLPINTLARDEKARLDWIKLKQSPFLSQLLNISQSYDEAADEDVDCFIELAWLDKYVPSCRLTYHDGRARYQYGVTGFSIFSDLIIFTSCPR</sequence>
<dbReference type="AlphaFoldDB" id="A0A915IIH7"/>
<dbReference type="WBParaSite" id="nRc.2.0.1.t13182-RA">
    <property type="protein sequence ID" value="nRc.2.0.1.t13182-RA"/>
    <property type="gene ID" value="nRc.2.0.1.g13182"/>
</dbReference>
<dbReference type="Proteomes" id="UP000887565">
    <property type="component" value="Unplaced"/>
</dbReference>
<accession>A0A915IIH7</accession>
<evidence type="ECO:0000313" key="1">
    <source>
        <dbReference type="Proteomes" id="UP000887565"/>
    </source>
</evidence>
<keyword evidence="1" id="KW-1185">Reference proteome</keyword>
<evidence type="ECO:0000313" key="2">
    <source>
        <dbReference type="WBParaSite" id="nRc.2.0.1.t13182-RA"/>
    </source>
</evidence>